<dbReference type="EnsemblPlants" id="AVESA.00010b.r2.5DG0992700.1">
    <property type="protein sequence ID" value="AVESA.00010b.r2.5DG0992700.1.CDS"/>
    <property type="gene ID" value="AVESA.00010b.r2.5DG0992700"/>
</dbReference>
<reference evidence="1" key="2">
    <citation type="submission" date="2025-09" db="UniProtKB">
        <authorList>
            <consortium name="EnsemblPlants"/>
        </authorList>
    </citation>
    <scope>IDENTIFICATION</scope>
</reference>
<dbReference type="Proteomes" id="UP001732700">
    <property type="component" value="Chromosome 5D"/>
</dbReference>
<accession>A0ACD5YK88</accession>
<evidence type="ECO:0000313" key="2">
    <source>
        <dbReference type="Proteomes" id="UP001732700"/>
    </source>
</evidence>
<evidence type="ECO:0000313" key="1">
    <source>
        <dbReference type="EnsemblPlants" id="AVESA.00010b.r2.5DG0992700.1.CDS"/>
    </source>
</evidence>
<proteinExistence type="predicted"/>
<sequence>MEAGGPSSETRRRVGEDEGGGADRISDLPDAVLGDIISLLPTKEGARTRILASRWRHLWRSAPLNLDCSNLTASWGEVAGVVSRILTSHQGPGRCFRIPGGSKCYGSATVDSWLQSPAVDNLQELCLSYPTDNQSPLPPLSESFLRFSTTLRVATIGHCHLRDSTVQGLQLPQLKLLTLELVSISECSLQHLIAECPALECLLINHSFGFSRLRINSVSIRSVGVRAEYYVKDELKFGELIIENAPCLEKLLHLDLISDLHVSVIFAPKLETLRCHSVASTKISFGSTVIQGLLIFRLTTVVRSIKILSVDMCILNLDTIIDLMRCFPCLEKLYIQSYKSGPNNFWIGKHKNLIRCHDIRLKKIVFKTYCGIKSQVSFLTFFVLNARVLESMILRIEAKNYNKEFLAKHRRKLQIENRVSRGAQFQFTTDICARNAWDIKDVHDLDLADPFAC</sequence>
<name>A0ACD5YK88_AVESA</name>
<reference evidence="1" key="1">
    <citation type="submission" date="2021-05" db="EMBL/GenBank/DDBJ databases">
        <authorList>
            <person name="Scholz U."/>
            <person name="Mascher M."/>
            <person name="Fiebig A."/>
        </authorList>
    </citation>
    <scope>NUCLEOTIDE SEQUENCE [LARGE SCALE GENOMIC DNA]</scope>
</reference>
<organism evidence="1 2">
    <name type="scientific">Avena sativa</name>
    <name type="common">Oat</name>
    <dbReference type="NCBI Taxonomy" id="4498"/>
    <lineage>
        <taxon>Eukaryota</taxon>
        <taxon>Viridiplantae</taxon>
        <taxon>Streptophyta</taxon>
        <taxon>Embryophyta</taxon>
        <taxon>Tracheophyta</taxon>
        <taxon>Spermatophyta</taxon>
        <taxon>Magnoliopsida</taxon>
        <taxon>Liliopsida</taxon>
        <taxon>Poales</taxon>
        <taxon>Poaceae</taxon>
        <taxon>BOP clade</taxon>
        <taxon>Pooideae</taxon>
        <taxon>Poodae</taxon>
        <taxon>Poeae</taxon>
        <taxon>Poeae Chloroplast Group 1 (Aveneae type)</taxon>
        <taxon>Aveninae</taxon>
        <taxon>Avena</taxon>
    </lineage>
</organism>
<protein>
    <submittedName>
        <fullName evidence="1">Uncharacterized protein</fullName>
    </submittedName>
</protein>
<keyword evidence="2" id="KW-1185">Reference proteome</keyword>